<feature type="compositionally biased region" description="Low complexity" evidence="1">
    <location>
        <begin position="56"/>
        <end position="75"/>
    </location>
</feature>
<name>A0A1G1W595_9BACT</name>
<feature type="region of interest" description="Disordered" evidence="1">
    <location>
        <begin position="54"/>
        <end position="80"/>
    </location>
</feature>
<keyword evidence="2" id="KW-1133">Transmembrane helix</keyword>
<dbReference type="Proteomes" id="UP000176631">
    <property type="component" value="Unassembled WGS sequence"/>
</dbReference>
<accession>A0A1G1W595</accession>
<evidence type="ECO:0000256" key="2">
    <source>
        <dbReference type="SAM" id="Phobius"/>
    </source>
</evidence>
<evidence type="ECO:0000313" key="3">
    <source>
        <dbReference type="EMBL" id="OGY22760.1"/>
    </source>
</evidence>
<keyword evidence="2" id="KW-0472">Membrane</keyword>
<evidence type="ECO:0000313" key="4">
    <source>
        <dbReference type="Proteomes" id="UP000176631"/>
    </source>
</evidence>
<protein>
    <recommendedName>
        <fullName evidence="5">PsbP C-terminal domain-containing protein</fullName>
    </recommendedName>
</protein>
<dbReference type="EMBL" id="MHCP01000036">
    <property type="protein sequence ID" value="OGY22760.1"/>
    <property type="molecule type" value="Genomic_DNA"/>
</dbReference>
<reference evidence="3 4" key="1">
    <citation type="journal article" date="2016" name="Nat. Commun.">
        <title>Thousands of microbial genomes shed light on interconnected biogeochemical processes in an aquifer system.</title>
        <authorList>
            <person name="Anantharaman K."/>
            <person name="Brown C.T."/>
            <person name="Hug L.A."/>
            <person name="Sharon I."/>
            <person name="Castelle C.J."/>
            <person name="Probst A.J."/>
            <person name="Thomas B.C."/>
            <person name="Singh A."/>
            <person name="Wilkins M.J."/>
            <person name="Karaoz U."/>
            <person name="Brodie E.L."/>
            <person name="Williams K.H."/>
            <person name="Hubbard S.S."/>
            <person name="Banfield J.F."/>
        </authorList>
    </citation>
    <scope>NUCLEOTIDE SEQUENCE [LARGE SCALE GENOMIC DNA]</scope>
</reference>
<organism evidence="3 4">
    <name type="scientific">Candidatus Woykebacteria bacterium RBG_13_40_15</name>
    <dbReference type="NCBI Taxonomy" id="1802593"/>
    <lineage>
        <taxon>Bacteria</taxon>
        <taxon>Candidatus Woykeibacteriota</taxon>
    </lineage>
</organism>
<evidence type="ECO:0000256" key="1">
    <source>
        <dbReference type="SAM" id="MobiDB-lite"/>
    </source>
</evidence>
<sequence length="224" mass="24234">MPDVNPVPSQQPTTTVATKNPINWKNIIMGVVIGAVLFGGGGYLVYNAYQPKSSEPTVTTTKKATPSAKPATPSAQKDETAEVASLTNSYTDTFFNITFKFPTNWEKKSKSGIEACEPSVGPKNVSDSGFSICEFGQSSPEQLASLPPKNIVSYKKDFTSAGKRVIRQVVTENNKATLYAYMGNVTHDGQNGTLTVTAWPEGSGLTIEKFVDLFDKILSTFKFL</sequence>
<feature type="transmembrane region" description="Helical" evidence="2">
    <location>
        <begin position="27"/>
        <end position="46"/>
    </location>
</feature>
<keyword evidence="2" id="KW-0812">Transmembrane</keyword>
<evidence type="ECO:0008006" key="5">
    <source>
        <dbReference type="Google" id="ProtNLM"/>
    </source>
</evidence>
<comment type="caution">
    <text evidence="3">The sequence shown here is derived from an EMBL/GenBank/DDBJ whole genome shotgun (WGS) entry which is preliminary data.</text>
</comment>
<dbReference type="AlphaFoldDB" id="A0A1G1W595"/>
<proteinExistence type="predicted"/>
<gene>
    <name evidence="3" type="ORF">A2172_05320</name>
</gene>